<keyword evidence="3" id="KW-1185">Reference proteome</keyword>
<dbReference type="EMBL" id="BLVO01000013">
    <property type="protein sequence ID" value="GFM33811.1"/>
    <property type="molecule type" value="Genomic_DNA"/>
</dbReference>
<dbReference type="PANTHER" id="PTHR39673">
    <property type="entry name" value="TUNGSTEN FORMYLMETHANOFURAN DEHYDROGENASE, SUBUNIT C (FWDC)"/>
    <property type="match status" value="1"/>
</dbReference>
<dbReference type="Gene3D" id="2.160.20.60">
    <property type="entry name" value="Glutamate synthase, alpha subunit, C-terminal domain"/>
    <property type="match status" value="1"/>
</dbReference>
<organism evidence="2 3">
    <name type="scientific">Desulfovibrio subterraneus</name>
    <dbReference type="NCBI Taxonomy" id="2718620"/>
    <lineage>
        <taxon>Bacteria</taxon>
        <taxon>Pseudomonadati</taxon>
        <taxon>Thermodesulfobacteriota</taxon>
        <taxon>Desulfovibrionia</taxon>
        <taxon>Desulfovibrionales</taxon>
        <taxon>Desulfovibrionaceae</taxon>
        <taxon>Desulfovibrio</taxon>
    </lineage>
</organism>
<dbReference type="AlphaFoldDB" id="A0A7J0BKN7"/>
<dbReference type="SUPFAM" id="SSF69336">
    <property type="entry name" value="Alpha subunit of glutamate synthase, C-terminal domain"/>
    <property type="match status" value="1"/>
</dbReference>
<dbReference type="CDD" id="cd00981">
    <property type="entry name" value="arch_gltB"/>
    <property type="match status" value="1"/>
</dbReference>
<reference evidence="2 3" key="1">
    <citation type="submission" date="2020-05" db="EMBL/GenBank/DDBJ databases">
        <title>Draft genome sequence of Desulfovibrio sp. strain HN2T.</title>
        <authorList>
            <person name="Ueno A."/>
            <person name="Tamazawa S."/>
            <person name="Tamamura S."/>
            <person name="Murakami T."/>
            <person name="Kiyama T."/>
            <person name="Inomata H."/>
            <person name="Amano Y."/>
            <person name="Miyakawa K."/>
            <person name="Tamaki H."/>
            <person name="Naganuma T."/>
            <person name="Kaneko K."/>
        </authorList>
    </citation>
    <scope>NUCLEOTIDE SEQUENCE [LARGE SCALE GENOMIC DNA]</scope>
    <source>
        <strain evidence="2 3">HN2</strain>
    </source>
</reference>
<dbReference type="InterPro" id="IPR002489">
    <property type="entry name" value="Glu_synth_asu_C"/>
</dbReference>
<feature type="domain" description="Glutamate synthase alpha subunit C-terminal" evidence="1">
    <location>
        <begin position="33"/>
        <end position="185"/>
    </location>
</feature>
<dbReference type="PIRSF" id="PIRSF006519">
    <property type="entry name" value="GOGAT_dom3"/>
    <property type="match status" value="1"/>
</dbReference>
<dbReference type="InterPro" id="IPR012061">
    <property type="entry name" value="Glu_synth_lsu_3"/>
</dbReference>
<comment type="caution">
    <text evidence="2">The sequence shown here is derived from an EMBL/GenBank/DDBJ whole genome shotgun (WGS) entry which is preliminary data.</text>
</comment>
<dbReference type="Pfam" id="PF01493">
    <property type="entry name" value="GXGXG"/>
    <property type="match status" value="1"/>
</dbReference>
<accession>A0A7J0BKN7</accession>
<dbReference type="InterPro" id="IPR036485">
    <property type="entry name" value="Glu_synth_asu_C_sf"/>
</dbReference>
<protein>
    <recommendedName>
        <fullName evidence="1">Glutamate synthase alpha subunit C-terminal domain-containing protein</fullName>
    </recommendedName>
</protein>
<dbReference type="InterPro" id="IPR035710">
    <property type="entry name" value="Archaeal_gltB"/>
</dbReference>
<evidence type="ECO:0000313" key="2">
    <source>
        <dbReference type="EMBL" id="GFM33811.1"/>
    </source>
</evidence>
<dbReference type="RefSeq" id="WP_174405461.1">
    <property type="nucleotide sequence ID" value="NZ_BLVO01000013.1"/>
</dbReference>
<dbReference type="Proteomes" id="UP000503840">
    <property type="component" value="Unassembled WGS sequence"/>
</dbReference>
<name>A0A7J0BKN7_9BACT</name>
<evidence type="ECO:0000313" key="3">
    <source>
        <dbReference type="Proteomes" id="UP000503840"/>
    </source>
</evidence>
<evidence type="ECO:0000259" key="1">
    <source>
        <dbReference type="Pfam" id="PF01493"/>
    </source>
</evidence>
<proteinExistence type="predicted"/>
<gene>
    <name evidence="2" type="ORF">DSM101010T_21760</name>
</gene>
<dbReference type="PANTHER" id="PTHR39673:SF5">
    <property type="entry name" value="TUNGSTEN-CONTAINING FORMYLMETHANOFURAN DEHYDROGENASE 2 SUBUNIT C"/>
    <property type="match status" value="1"/>
</dbReference>
<dbReference type="GO" id="GO:0016491">
    <property type="term" value="F:oxidoreductase activity"/>
    <property type="evidence" value="ECO:0007669"/>
    <property type="project" value="InterPro"/>
</dbReference>
<sequence length="252" mass="27349">MGKKVTLDANGVYYRQLNEQIREAVRNGADEIELLNVRGQRYIGNAIDKPVRFTVNGVPGQDMAAFMRGAFIRVEGNAQDGVANTMDDGQIEINGMAGDVLGYGMRGGRVMVKQDVGYRVGIHMKAYMDKSPVIVAGGKAGDFLGEYMAGGAIILLGMDSTMPVETPITGRSLGTGMHGGVIYIRGDVPEYQLGPGLSFHPLEDEDIAFIRKHVEDWASAFGKDADEVMAGTFRKVQPFSKRPYGNMYVGTN</sequence>